<dbReference type="PANTHER" id="PTHR46111">
    <property type="entry name" value="RIBOSOMAL RNA SMALL SUBUNIT METHYLTRANSFERASE I"/>
    <property type="match status" value="1"/>
</dbReference>
<protein>
    <recommendedName>
        <fullName evidence="1">Tetrapyrrole methylase domain-containing protein</fullName>
    </recommendedName>
</protein>
<dbReference type="FunFam" id="3.30.950.10:FF:000002">
    <property type="entry name" value="Ribosomal RNA small subunit methyltransferase I"/>
    <property type="match status" value="1"/>
</dbReference>
<dbReference type="PIRSF" id="PIRSF005917">
    <property type="entry name" value="MTase_YraL"/>
    <property type="match status" value="1"/>
</dbReference>
<dbReference type="EMBL" id="OB703232">
    <property type="protein sequence ID" value="CAD7238532.1"/>
    <property type="molecule type" value="Genomic_DNA"/>
</dbReference>
<accession>A0A7R8WUX4</accession>
<dbReference type="GO" id="GO:0008168">
    <property type="term" value="F:methyltransferase activity"/>
    <property type="evidence" value="ECO:0007669"/>
    <property type="project" value="InterPro"/>
</dbReference>
<dbReference type="HAMAP" id="MF_01877">
    <property type="entry name" value="16SrRNA_methyltr_I"/>
    <property type="match status" value="1"/>
</dbReference>
<name>A0A7R8WUX4_9CRUS</name>
<dbReference type="Gene3D" id="3.40.1010.10">
    <property type="entry name" value="Cobalt-precorrin-4 Transmethylase, Domain 1"/>
    <property type="match status" value="1"/>
</dbReference>
<dbReference type="OrthoDB" id="289942at2759"/>
<dbReference type="InterPro" id="IPR014777">
    <property type="entry name" value="4pyrrole_Mease_sub1"/>
</dbReference>
<dbReference type="NCBIfam" id="TIGR00096">
    <property type="entry name" value="16S rRNA (cytidine(1402)-2'-O)-methyltransferase"/>
    <property type="match status" value="1"/>
</dbReference>
<dbReference type="CDD" id="cd11648">
    <property type="entry name" value="RsmI"/>
    <property type="match status" value="1"/>
</dbReference>
<reference evidence="2" key="1">
    <citation type="submission" date="2020-11" db="EMBL/GenBank/DDBJ databases">
        <authorList>
            <person name="Tran Van P."/>
        </authorList>
    </citation>
    <scope>NUCLEOTIDE SEQUENCE</scope>
</reference>
<dbReference type="FunFam" id="3.40.1010.10:FF:000007">
    <property type="entry name" value="Ribosomal RNA small subunit methyltransferase I"/>
    <property type="match status" value="1"/>
</dbReference>
<dbReference type="InterPro" id="IPR000878">
    <property type="entry name" value="4pyrrol_Mease"/>
</dbReference>
<dbReference type="PANTHER" id="PTHR46111:SF1">
    <property type="entry name" value="RIBOSOMAL RNA SMALL SUBUNIT METHYLTRANSFERASE I"/>
    <property type="match status" value="1"/>
</dbReference>
<dbReference type="InterPro" id="IPR014776">
    <property type="entry name" value="4pyrrole_Mease_sub2"/>
</dbReference>
<dbReference type="Pfam" id="PF00590">
    <property type="entry name" value="TP_methylase"/>
    <property type="match status" value="1"/>
</dbReference>
<dbReference type="InterPro" id="IPR018063">
    <property type="entry name" value="SAM_MeTrfase_RsmI_CS"/>
</dbReference>
<evidence type="ECO:0000259" key="1">
    <source>
        <dbReference type="Pfam" id="PF00590"/>
    </source>
</evidence>
<proteinExistence type="inferred from homology"/>
<dbReference type="InterPro" id="IPR008189">
    <property type="entry name" value="rRNA_ssu_MeTfrase_I"/>
</dbReference>
<dbReference type="AlphaFoldDB" id="A0A7R8WUX4"/>
<evidence type="ECO:0000313" key="2">
    <source>
        <dbReference type="EMBL" id="CAD7238532.1"/>
    </source>
</evidence>
<sequence>MYSHAIKTMARTFKMKDSGSISKDTRLFLVPTPIGNLEDMTLRAIRILKEVDLILAEDTRTSGRLLNHFGIDTPMQSYHMHNEHRRVDSILDRLQSGDRIALISDAGTPGISDPGFLLARACIEKKIELECLPGPTAFVPALVNSGFPCDRFVFEGFLPVKKGRQTRLEVLSQETRTLILYESPHKLVKTLAQICEFFGEDRMISVSRELTKLYEETLRGTVKELKEHFEIQAPKGEIVIVIKGNPKKI</sequence>
<feature type="domain" description="Tetrapyrrole methylase" evidence="1">
    <location>
        <begin position="27"/>
        <end position="225"/>
    </location>
</feature>
<gene>
    <name evidence="2" type="ORF">CTOB1V02_LOCUS16347</name>
</gene>
<organism evidence="2">
    <name type="scientific">Cyprideis torosa</name>
    <dbReference type="NCBI Taxonomy" id="163714"/>
    <lineage>
        <taxon>Eukaryota</taxon>
        <taxon>Metazoa</taxon>
        <taxon>Ecdysozoa</taxon>
        <taxon>Arthropoda</taxon>
        <taxon>Crustacea</taxon>
        <taxon>Oligostraca</taxon>
        <taxon>Ostracoda</taxon>
        <taxon>Podocopa</taxon>
        <taxon>Podocopida</taxon>
        <taxon>Cytherocopina</taxon>
        <taxon>Cytheroidea</taxon>
        <taxon>Cytherideidae</taxon>
        <taxon>Cyprideis</taxon>
    </lineage>
</organism>
<dbReference type="SUPFAM" id="SSF53790">
    <property type="entry name" value="Tetrapyrrole methylase"/>
    <property type="match status" value="1"/>
</dbReference>
<dbReference type="Gene3D" id="3.30.950.10">
    <property type="entry name" value="Methyltransferase, Cobalt-precorrin-4 Transmethylase, Domain 2"/>
    <property type="match status" value="1"/>
</dbReference>
<dbReference type="InterPro" id="IPR035996">
    <property type="entry name" value="4pyrrol_Methylase_sf"/>
</dbReference>
<dbReference type="PROSITE" id="PS01296">
    <property type="entry name" value="RSMI"/>
    <property type="match status" value="1"/>
</dbReference>